<protein>
    <submittedName>
        <fullName evidence="1">Uncharacterized protein</fullName>
    </submittedName>
</protein>
<gene>
    <name evidence="1" type="ORF">DW139_04365</name>
</gene>
<proteinExistence type="predicted"/>
<dbReference type="EMBL" id="QRLP01000002">
    <property type="protein sequence ID" value="RHJ18808.1"/>
    <property type="molecule type" value="Genomic_DNA"/>
</dbReference>
<organism evidence="1 2">
    <name type="scientific">Bifidobacterium adolescentis</name>
    <dbReference type="NCBI Taxonomy" id="1680"/>
    <lineage>
        <taxon>Bacteria</taxon>
        <taxon>Bacillati</taxon>
        <taxon>Actinomycetota</taxon>
        <taxon>Actinomycetes</taxon>
        <taxon>Bifidobacteriales</taxon>
        <taxon>Bifidobacteriaceae</taxon>
        <taxon>Bifidobacterium</taxon>
    </lineage>
</organism>
<sequence>MTKRNIMMSVTPWPTLINVNADDPEHSRMEPGGTLAYMLAIDSDTATGTQTISVREGVTTTTIGPLDADQLRKLGRTLIRKADEHDRLLTCFEDSDDVLGLRARTVSLCGMAIHA</sequence>
<evidence type="ECO:0000313" key="1">
    <source>
        <dbReference type="EMBL" id="RHJ18808.1"/>
    </source>
</evidence>
<name>A0AAX1TZ94_BIFAD</name>
<evidence type="ECO:0000313" key="2">
    <source>
        <dbReference type="Proteomes" id="UP000284589"/>
    </source>
</evidence>
<dbReference type="Proteomes" id="UP000284589">
    <property type="component" value="Unassembled WGS sequence"/>
</dbReference>
<dbReference type="RefSeq" id="WP_118278544.1">
    <property type="nucleotide sequence ID" value="NZ_QRLL01000032.1"/>
</dbReference>
<dbReference type="AlphaFoldDB" id="A0AAX1TZ94"/>
<reference evidence="1 2" key="1">
    <citation type="submission" date="2018-08" db="EMBL/GenBank/DDBJ databases">
        <title>A genome reference for cultivated species of the human gut microbiota.</title>
        <authorList>
            <person name="Zou Y."/>
            <person name="Xue W."/>
            <person name="Luo G."/>
        </authorList>
    </citation>
    <scope>NUCLEOTIDE SEQUENCE [LARGE SCALE GENOMIC DNA]</scope>
    <source>
        <strain evidence="1 2">AM12-20</strain>
    </source>
</reference>
<accession>A0AAX1TZ94</accession>
<comment type="caution">
    <text evidence="1">The sequence shown here is derived from an EMBL/GenBank/DDBJ whole genome shotgun (WGS) entry which is preliminary data.</text>
</comment>